<dbReference type="EMBL" id="JBFXLU010000054">
    <property type="protein sequence ID" value="KAL2847802.1"/>
    <property type="molecule type" value="Genomic_DNA"/>
</dbReference>
<keyword evidence="2 3" id="KW-0040">ANK repeat</keyword>
<accession>A0ABR4K6Z8</accession>
<dbReference type="SUPFAM" id="SSF48403">
    <property type="entry name" value="Ankyrin repeat"/>
    <property type="match status" value="1"/>
</dbReference>
<feature type="repeat" description="ANK" evidence="3">
    <location>
        <begin position="370"/>
        <end position="402"/>
    </location>
</feature>
<organism evidence="5 6">
    <name type="scientific">Aspergillus pseudoustus</name>
    <dbReference type="NCBI Taxonomy" id="1810923"/>
    <lineage>
        <taxon>Eukaryota</taxon>
        <taxon>Fungi</taxon>
        <taxon>Dikarya</taxon>
        <taxon>Ascomycota</taxon>
        <taxon>Pezizomycotina</taxon>
        <taxon>Eurotiomycetes</taxon>
        <taxon>Eurotiomycetidae</taxon>
        <taxon>Eurotiales</taxon>
        <taxon>Aspergillaceae</taxon>
        <taxon>Aspergillus</taxon>
        <taxon>Aspergillus subgen. Nidulantes</taxon>
    </lineage>
</organism>
<dbReference type="PANTHER" id="PTHR24198:SF165">
    <property type="entry name" value="ANKYRIN REPEAT-CONTAINING PROTEIN-RELATED"/>
    <property type="match status" value="1"/>
</dbReference>
<dbReference type="Pfam" id="PF00023">
    <property type="entry name" value="Ank"/>
    <property type="match status" value="1"/>
</dbReference>
<sequence length="460" mass="49754">MSKYNMNKSFRITEIKSPITTTWLVPKTALADQTNAVLPPVLATTNLIDTMQSTSLKVLSDSFRYPHCEIAVAARISVTHSAPVPAGVTLSFTIELQRRDDRSNTFEFAVTACDEYGIVASATFWNAVTCSVNLESAALLRRTHVQARVALLGGTGTAPDCPGGKGFDFTTRPPLAFESPFAPLSPLGTPLESLLGDSDGNNGSSDRPPPCRLCHPLPRRVWHGPEFAHTRVSRGFLHAVHHGFIELVTAWLDLGCSSSGIDLSPYLDSALYAAVFASRPSILDLLADKAGADPVAWKSPYLSFGGLLHLAVQNSNLETVSTLLRRGVDPDSWDGEYYWTPLHHAARLGHIEMSQALLASGADPDVKEDEGWTSLHFAVQRRDAQMVRVLVGTGAGIEKRNALGDTPVMMAVRLGYRDIVQILLGCGCHPGLGEGRPSAVEWLQGVEVRDLCGPVRSLRP</sequence>
<keyword evidence="6" id="KW-1185">Reference proteome</keyword>
<evidence type="ECO:0000259" key="4">
    <source>
        <dbReference type="Pfam" id="PF22636"/>
    </source>
</evidence>
<reference evidence="5 6" key="1">
    <citation type="submission" date="2024-07" db="EMBL/GenBank/DDBJ databases">
        <title>Section-level genome sequencing and comparative genomics of Aspergillus sections Usti and Cavernicolus.</title>
        <authorList>
            <consortium name="Lawrence Berkeley National Laboratory"/>
            <person name="Nybo J.L."/>
            <person name="Vesth T.C."/>
            <person name="Theobald S."/>
            <person name="Frisvad J.C."/>
            <person name="Larsen T.O."/>
            <person name="Kjaerboelling I."/>
            <person name="Rothschild-Mancinelli K."/>
            <person name="Lyhne E.K."/>
            <person name="Kogle M.E."/>
            <person name="Barry K."/>
            <person name="Clum A."/>
            <person name="Na H."/>
            <person name="Ledsgaard L."/>
            <person name="Lin J."/>
            <person name="Lipzen A."/>
            <person name="Kuo A."/>
            <person name="Riley R."/>
            <person name="Mondo S."/>
            <person name="Labutti K."/>
            <person name="Haridas S."/>
            <person name="Pangalinan J."/>
            <person name="Salamov A.A."/>
            <person name="Simmons B.A."/>
            <person name="Magnuson J.K."/>
            <person name="Chen J."/>
            <person name="Drula E."/>
            <person name="Henrissat B."/>
            <person name="Wiebenga A."/>
            <person name="Lubbers R.J."/>
            <person name="Gomes A.C."/>
            <person name="Makela M.R."/>
            <person name="Stajich J."/>
            <person name="Grigoriev I.V."/>
            <person name="Mortensen U.H."/>
            <person name="De Vries R.P."/>
            <person name="Baker S.E."/>
            <person name="Andersen M.R."/>
        </authorList>
    </citation>
    <scope>NUCLEOTIDE SEQUENCE [LARGE SCALE GENOMIC DNA]</scope>
    <source>
        <strain evidence="5 6">CBS 123904</strain>
    </source>
</reference>
<evidence type="ECO:0000256" key="1">
    <source>
        <dbReference type="ARBA" id="ARBA00022737"/>
    </source>
</evidence>
<dbReference type="Gene3D" id="3.10.129.10">
    <property type="entry name" value="Hotdog Thioesterase"/>
    <property type="match status" value="1"/>
</dbReference>
<dbReference type="InterPro" id="IPR054485">
    <property type="entry name" value="FlK-like_dom"/>
</dbReference>
<feature type="repeat" description="ANK" evidence="3">
    <location>
        <begin position="337"/>
        <end position="369"/>
    </location>
</feature>
<comment type="caution">
    <text evidence="5">The sequence shown here is derived from an EMBL/GenBank/DDBJ whole genome shotgun (WGS) entry which is preliminary data.</text>
</comment>
<dbReference type="PROSITE" id="PS50297">
    <property type="entry name" value="ANK_REP_REGION"/>
    <property type="match status" value="2"/>
</dbReference>
<dbReference type="Proteomes" id="UP001610446">
    <property type="component" value="Unassembled WGS sequence"/>
</dbReference>
<dbReference type="PANTHER" id="PTHR24198">
    <property type="entry name" value="ANKYRIN REPEAT AND PROTEIN KINASE DOMAIN-CONTAINING PROTEIN"/>
    <property type="match status" value="1"/>
</dbReference>
<proteinExistence type="predicted"/>
<dbReference type="InterPro" id="IPR002110">
    <property type="entry name" value="Ankyrin_rpt"/>
</dbReference>
<dbReference type="PROSITE" id="PS50088">
    <property type="entry name" value="ANK_REPEAT"/>
    <property type="match status" value="3"/>
</dbReference>
<evidence type="ECO:0000313" key="5">
    <source>
        <dbReference type="EMBL" id="KAL2847802.1"/>
    </source>
</evidence>
<dbReference type="Gene3D" id="1.25.40.20">
    <property type="entry name" value="Ankyrin repeat-containing domain"/>
    <property type="match status" value="1"/>
</dbReference>
<dbReference type="SUPFAM" id="SSF54637">
    <property type="entry name" value="Thioesterase/thiol ester dehydrase-isomerase"/>
    <property type="match status" value="1"/>
</dbReference>
<dbReference type="SMART" id="SM00248">
    <property type="entry name" value="ANK"/>
    <property type="match status" value="5"/>
</dbReference>
<evidence type="ECO:0000313" key="6">
    <source>
        <dbReference type="Proteomes" id="UP001610446"/>
    </source>
</evidence>
<feature type="domain" description="Fluoroacetyl-CoA-specific thioesterase-like" evidence="4">
    <location>
        <begin position="28"/>
        <end position="128"/>
    </location>
</feature>
<gene>
    <name evidence="5" type="ORF">BJY01DRAFT_246704</name>
</gene>
<dbReference type="InterPro" id="IPR036770">
    <property type="entry name" value="Ankyrin_rpt-contain_sf"/>
</dbReference>
<evidence type="ECO:0000256" key="2">
    <source>
        <dbReference type="ARBA" id="ARBA00023043"/>
    </source>
</evidence>
<name>A0ABR4K6Z8_9EURO</name>
<dbReference type="Pfam" id="PF12796">
    <property type="entry name" value="Ank_2"/>
    <property type="match status" value="1"/>
</dbReference>
<keyword evidence="1" id="KW-0677">Repeat</keyword>
<dbReference type="Pfam" id="PF22636">
    <property type="entry name" value="FlK"/>
    <property type="match status" value="1"/>
</dbReference>
<dbReference type="InterPro" id="IPR029069">
    <property type="entry name" value="HotDog_dom_sf"/>
</dbReference>
<evidence type="ECO:0000256" key="3">
    <source>
        <dbReference type="PROSITE-ProRule" id="PRU00023"/>
    </source>
</evidence>
<feature type="repeat" description="ANK" evidence="3">
    <location>
        <begin position="308"/>
        <end position="335"/>
    </location>
</feature>
<protein>
    <submittedName>
        <fullName evidence="5">Ankyrin repeat-containing domain protein</fullName>
    </submittedName>
</protein>